<sequence length="323" mass="35594">MSAVVLLLLVALLESAEGSEHRYVAYGTDLLLDLNTDKVHNGSDFTWKFNQSVNVVKFSSGKEPRLFSYSKRAEFFKQNYSVLIKNVQHEDSGSYKAEVTEAESGKDLTVAEYQVTVQDPVSPVKLTIDSSVPDDCNITVTCRTQDSRISKTFQCDNKTCSLVPERGITATYSSLNVTVKQDHIICNHSNQVSWKSNKIDIKAFCGAKPVHSGATIPVIAGVTTCLLAVAVTIIGFVLHRHCKRKQCQNTVYEVPPNTKQDQNPYESPAEITSQVSPTSTYALVQFANRPAQEEPRTRTQPETVYAQITKPANPNSTAPKASS</sequence>
<keyword evidence="2 7" id="KW-0732">Signal</keyword>
<name>A0A3Q3B382_KRYMA</name>
<dbReference type="OMA" id="QPETIYA"/>
<evidence type="ECO:0000259" key="8">
    <source>
        <dbReference type="Pfam" id="PF11465"/>
    </source>
</evidence>
<comment type="subcellular location">
    <subcellularLocation>
        <location evidence="1">Membrane</location>
    </subcellularLocation>
</comment>
<keyword evidence="10" id="KW-1185">Reference proteome</keyword>
<dbReference type="Pfam" id="PF11465">
    <property type="entry name" value="Receptor_2B4"/>
    <property type="match status" value="1"/>
</dbReference>
<accession>A0A3Q3B382</accession>
<dbReference type="GeneTree" id="ENSGT01030000234540"/>
<keyword evidence="4" id="KW-0325">Glycoprotein</keyword>
<keyword evidence="6" id="KW-0812">Transmembrane</keyword>
<feature type="chain" id="PRO_5018696257" evidence="7">
    <location>
        <begin position="19"/>
        <end position="323"/>
    </location>
</feature>
<keyword evidence="3 6" id="KW-0472">Membrane</keyword>
<evidence type="ECO:0000256" key="2">
    <source>
        <dbReference type="ARBA" id="ARBA00022729"/>
    </source>
</evidence>
<dbReference type="OrthoDB" id="8955135at2759"/>
<evidence type="ECO:0000313" key="9">
    <source>
        <dbReference type="Ensembl" id="ENSKMAP00000023450.1"/>
    </source>
</evidence>
<dbReference type="InterPro" id="IPR024303">
    <property type="entry name" value="NK_rcpt_2B4_Ig_dom"/>
</dbReference>
<evidence type="ECO:0000256" key="1">
    <source>
        <dbReference type="ARBA" id="ARBA00004370"/>
    </source>
</evidence>
<dbReference type="InterPro" id="IPR015631">
    <property type="entry name" value="CD2/SLAM_rcpt"/>
</dbReference>
<feature type="compositionally biased region" description="Polar residues" evidence="5">
    <location>
        <begin position="310"/>
        <end position="323"/>
    </location>
</feature>
<protein>
    <submittedName>
        <fullName evidence="9">SLAM family member 6</fullName>
    </submittedName>
</protein>
<evidence type="ECO:0000256" key="3">
    <source>
        <dbReference type="ARBA" id="ARBA00023136"/>
    </source>
</evidence>
<dbReference type="PANTHER" id="PTHR12080:SF80">
    <property type="entry name" value="IMMUNOGLOBULIN V-SET DOMAIN-CONTAINING PROTEIN"/>
    <property type="match status" value="1"/>
</dbReference>
<dbReference type="SUPFAM" id="SSF48726">
    <property type="entry name" value="Immunoglobulin"/>
    <property type="match status" value="1"/>
</dbReference>
<reference evidence="9" key="1">
    <citation type="submission" date="2025-08" db="UniProtKB">
        <authorList>
            <consortium name="Ensembl"/>
        </authorList>
    </citation>
    <scope>IDENTIFICATION</scope>
</reference>
<dbReference type="GO" id="GO:0016020">
    <property type="term" value="C:membrane"/>
    <property type="evidence" value="ECO:0007669"/>
    <property type="project" value="UniProtKB-SubCell"/>
</dbReference>
<keyword evidence="6" id="KW-1133">Transmembrane helix</keyword>
<organism evidence="9 10">
    <name type="scientific">Kryptolebias marmoratus</name>
    <name type="common">Mangrove killifish</name>
    <name type="synonym">Rivulus marmoratus</name>
    <dbReference type="NCBI Taxonomy" id="37003"/>
    <lineage>
        <taxon>Eukaryota</taxon>
        <taxon>Metazoa</taxon>
        <taxon>Chordata</taxon>
        <taxon>Craniata</taxon>
        <taxon>Vertebrata</taxon>
        <taxon>Euteleostomi</taxon>
        <taxon>Actinopterygii</taxon>
        <taxon>Neopterygii</taxon>
        <taxon>Teleostei</taxon>
        <taxon>Neoteleostei</taxon>
        <taxon>Acanthomorphata</taxon>
        <taxon>Ovalentaria</taxon>
        <taxon>Atherinomorphae</taxon>
        <taxon>Cyprinodontiformes</taxon>
        <taxon>Rivulidae</taxon>
        <taxon>Kryptolebias</taxon>
    </lineage>
</organism>
<dbReference type="InterPro" id="IPR036179">
    <property type="entry name" value="Ig-like_dom_sf"/>
</dbReference>
<dbReference type="STRING" id="37003.ENSKMAP00000023450"/>
<dbReference type="Gene3D" id="2.60.40.10">
    <property type="entry name" value="Immunoglobulins"/>
    <property type="match status" value="1"/>
</dbReference>
<dbReference type="AlphaFoldDB" id="A0A3Q3B382"/>
<feature type="region of interest" description="Disordered" evidence="5">
    <location>
        <begin position="256"/>
        <end position="276"/>
    </location>
</feature>
<dbReference type="InterPro" id="IPR013783">
    <property type="entry name" value="Ig-like_fold"/>
</dbReference>
<feature type="signal peptide" evidence="7">
    <location>
        <begin position="1"/>
        <end position="18"/>
    </location>
</feature>
<dbReference type="RefSeq" id="XP_017266360.1">
    <property type="nucleotide sequence ID" value="XM_017410871.2"/>
</dbReference>
<evidence type="ECO:0000256" key="6">
    <source>
        <dbReference type="SAM" id="Phobius"/>
    </source>
</evidence>
<dbReference type="Proteomes" id="UP000264800">
    <property type="component" value="Unplaced"/>
</dbReference>
<evidence type="ECO:0000313" key="10">
    <source>
        <dbReference type="Proteomes" id="UP000264800"/>
    </source>
</evidence>
<reference evidence="9" key="2">
    <citation type="submission" date="2025-09" db="UniProtKB">
        <authorList>
            <consortium name="Ensembl"/>
        </authorList>
    </citation>
    <scope>IDENTIFICATION</scope>
</reference>
<dbReference type="GeneID" id="108232824"/>
<feature type="region of interest" description="Disordered" evidence="5">
    <location>
        <begin position="288"/>
        <end position="323"/>
    </location>
</feature>
<feature type="transmembrane region" description="Helical" evidence="6">
    <location>
        <begin position="218"/>
        <end position="238"/>
    </location>
</feature>
<dbReference type="KEGG" id="kmr:108232824"/>
<dbReference type="PANTHER" id="PTHR12080">
    <property type="entry name" value="SIGNALING LYMPHOCYTIC ACTIVATION MOLECULE"/>
    <property type="match status" value="1"/>
</dbReference>
<proteinExistence type="predicted"/>
<evidence type="ECO:0000256" key="7">
    <source>
        <dbReference type="SAM" id="SignalP"/>
    </source>
</evidence>
<evidence type="ECO:0000256" key="5">
    <source>
        <dbReference type="SAM" id="MobiDB-lite"/>
    </source>
</evidence>
<evidence type="ECO:0000256" key="4">
    <source>
        <dbReference type="ARBA" id="ARBA00023180"/>
    </source>
</evidence>
<dbReference type="Ensembl" id="ENSKMAT00000023749.1">
    <property type="protein sequence ID" value="ENSKMAP00000023450.1"/>
    <property type="gene ID" value="ENSKMAG00000017405.1"/>
</dbReference>
<feature type="domain" description="Natural killer cell receptor 2B4 immunoglobulin" evidence="8">
    <location>
        <begin position="51"/>
        <end position="117"/>
    </location>
</feature>